<dbReference type="InterPro" id="IPR017853">
    <property type="entry name" value="GH"/>
</dbReference>
<comment type="similarity">
    <text evidence="1">Belongs to the glycosyl hydrolase 30 family.</text>
</comment>
<dbReference type="GO" id="GO:0004348">
    <property type="term" value="F:glucosylceramidase activity"/>
    <property type="evidence" value="ECO:0007669"/>
    <property type="project" value="InterPro"/>
</dbReference>
<keyword evidence="2 4" id="KW-0732">Signal</keyword>
<feature type="domain" description="Endo-beta-1,6-galactanase-like" evidence="5">
    <location>
        <begin position="30"/>
        <end position="246"/>
    </location>
</feature>
<dbReference type="GO" id="GO:0016020">
    <property type="term" value="C:membrane"/>
    <property type="evidence" value="ECO:0007669"/>
    <property type="project" value="GOC"/>
</dbReference>
<keyword evidence="8" id="KW-1185">Reference proteome</keyword>
<organism evidence="7 8">
    <name type="scientific">Phaeoacremonium minimum (strain UCR-PA7)</name>
    <name type="common">Esca disease fungus</name>
    <name type="synonym">Togninia minima</name>
    <dbReference type="NCBI Taxonomy" id="1286976"/>
    <lineage>
        <taxon>Eukaryota</taxon>
        <taxon>Fungi</taxon>
        <taxon>Dikarya</taxon>
        <taxon>Ascomycota</taxon>
        <taxon>Pezizomycotina</taxon>
        <taxon>Sordariomycetes</taxon>
        <taxon>Sordariomycetidae</taxon>
        <taxon>Togniniales</taxon>
        <taxon>Togniniaceae</taxon>
        <taxon>Phaeoacremonium</taxon>
    </lineage>
</organism>
<evidence type="ECO:0000256" key="2">
    <source>
        <dbReference type="ARBA" id="ARBA00022729"/>
    </source>
</evidence>
<dbReference type="InterPro" id="IPR033452">
    <property type="entry name" value="GH30_C"/>
</dbReference>
<name>R8BIG3_PHAM7</name>
<feature type="domain" description="Glycosyl hydrolase family 30 beta sandwich" evidence="6">
    <location>
        <begin position="380"/>
        <end position="465"/>
    </location>
</feature>
<feature type="signal peptide" evidence="4">
    <location>
        <begin position="1"/>
        <end position="27"/>
    </location>
</feature>
<dbReference type="eggNOG" id="KOG2566">
    <property type="taxonomic scope" value="Eukaryota"/>
</dbReference>
<dbReference type="HOGENOM" id="CLU_031530_1_0_1"/>
<dbReference type="EMBL" id="KB933178">
    <property type="protein sequence ID" value="EON99115.1"/>
    <property type="molecule type" value="Genomic_DNA"/>
</dbReference>
<dbReference type="Gene3D" id="2.60.40.1180">
    <property type="entry name" value="Golgi alpha-mannosidase II"/>
    <property type="match status" value="1"/>
</dbReference>
<dbReference type="Pfam" id="PF14587">
    <property type="entry name" value="Glyco_hydr_30_2"/>
    <property type="match status" value="1"/>
</dbReference>
<evidence type="ECO:0000313" key="8">
    <source>
        <dbReference type="Proteomes" id="UP000014074"/>
    </source>
</evidence>
<evidence type="ECO:0000259" key="5">
    <source>
        <dbReference type="Pfam" id="PF14587"/>
    </source>
</evidence>
<protein>
    <submittedName>
        <fullName evidence="7">Putative glycoside hydrolase family 30 protein</fullName>
    </submittedName>
</protein>
<dbReference type="Gene3D" id="3.20.20.80">
    <property type="entry name" value="Glycosidases"/>
    <property type="match status" value="1"/>
</dbReference>
<dbReference type="Pfam" id="PF17189">
    <property type="entry name" value="Glyco_hydro_30C"/>
    <property type="match status" value="1"/>
</dbReference>
<dbReference type="PANTHER" id="PTHR11069">
    <property type="entry name" value="GLUCOSYLCERAMIDASE"/>
    <property type="match status" value="1"/>
</dbReference>
<dbReference type="PANTHER" id="PTHR11069:SF23">
    <property type="entry name" value="LYSOSOMAL ACID GLUCOSYLCERAMIDASE"/>
    <property type="match status" value="1"/>
</dbReference>
<gene>
    <name evidence="7" type="ORF">UCRPA7_5355</name>
</gene>
<reference evidence="8" key="1">
    <citation type="journal article" date="2013" name="Genome Announc.">
        <title>Draft genome sequence of the ascomycete Phaeoacremonium aleophilum strain UCR-PA7, a causal agent of the esca disease complex in grapevines.</title>
        <authorList>
            <person name="Blanco-Ulate B."/>
            <person name="Rolshausen P."/>
            <person name="Cantu D."/>
        </authorList>
    </citation>
    <scope>NUCLEOTIDE SEQUENCE [LARGE SCALE GENOMIC DNA]</scope>
    <source>
        <strain evidence="8">UCR-PA7</strain>
    </source>
</reference>
<feature type="chain" id="PRO_5004462768" evidence="4">
    <location>
        <begin position="28"/>
        <end position="522"/>
    </location>
</feature>
<evidence type="ECO:0000256" key="1">
    <source>
        <dbReference type="ARBA" id="ARBA00005382"/>
    </source>
</evidence>
<proteinExistence type="inferred from homology"/>
<dbReference type="GO" id="GO:0006680">
    <property type="term" value="P:glucosylceramide catabolic process"/>
    <property type="evidence" value="ECO:0007669"/>
    <property type="project" value="TreeGrafter"/>
</dbReference>
<evidence type="ECO:0000313" key="7">
    <source>
        <dbReference type="EMBL" id="EON99115.1"/>
    </source>
</evidence>
<evidence type="ECO:0000256" key="3">
    <source>
        <dbReference type="ARBA" id="ARBA00022801"/>
    </source>
</evidence>
<dbReference type="SUPFAM" id="SSF51445">
    <property type="entry name" value="(Trans)glycosidases"/>
    <property type="match status" value="1"/>
</dbReference>
<keyword evidence="3 7" id="KW-0378">Hydrolase</keyword>
<evidence type="ECO:0000256" key="4">
    <source>
        <dbReference type="SAM" id="SignalP"/>
    </source>
</evidence>
<dbReference type="Proteomes" id="UP000014074">
    <property type="component" value="Unassembled WGS sequence"/>
</dbReference>
<evidence type="ECO:0000259" key="6">
    <source>
        <dbReference type="Pfam" id="PF17189"/>
    </source>
</evidence>
<dbReference type="GeneID" id="19325901"/>
<dbReference type="SUPFAM" id="SSF51011">
    <property type="entry name" value="Glycosyl hydrolase domain"/>
    <property type="match status" value="1"/>
</dbReference>
<dbReference type="RefSeq" id="XP_007916093.1">
    <property type="nucleotide sequence ID" value="XM_007917902.1"/>
</dbReference>
<sequence length="522" mass="55913">MMINTLSIRMCSLMKIISLTQLGLVAAQTAIIVDTGTVFQQIDGFGVSQAFGRAKEFQNAAAAPQKQGLDYLFSTTTGAGLTIIRNRIGSGGAGDSIEPTSPGAPGNTANYTWDNDDSGQVWFSKQAMSYGVKTIYADAWSAPGFMKTNNDQSNGGYLCGTTGHTCSSGDWRQAYANLLAQYVKFYAQSGITVTHLGFLNEPDYSVGYSSMLIDVTSAQEATSFIPTLYQTLQSNNLGSVKITCCDGMGWPNQLKMSSALISAGMEQYLGTMTSHMYSGDPNSVMNTKLPVWQTEGADLNSAWCTTWYSSGGACEGMTWASKIATGILNANLSAYIYWQGFEVNQPQASSYLVASLDGATAIPSGRLWAFAMWSRFVRPGARRLGTSGTISSVAIGAFKNTDGSIVVVFTNSGTSTQSAKVSFSGFAPSAAEAWLTDNTHTVASTGASLSGGAVTVSLPTKSVVTQSHDKRTEHAQHKHKECNQQHDDQLWGIRHLLLALWTVWGQWVDGTNLLHSGHMQVL</sequence>
<accession>R8BIG3</accession>
<dbReference type="InterPro" id="IPR001139">
    <property type="entry name" value="Glyco_hydro_30"/>
</dbReference>
<dbReference type="AlphaFoldDB" id="R8BIG3"/>
<dbReference type="InterPro" id="IPR013780">
    <property type="entry name" value="Glyco_hydro_b"/>
</dbReference>
<dbReference type="OrthoDB" id="2012278at2759"/>
<dbReference type="KEGG" id="tmn:UCRPA7_5355"/>
<dbReference type="InterPro" id="IPR039514">
    <property type="entry name" value="6GAL-like"/>
</dbReference>